<dbReference type="InterPro" id="IPR052704">
    <property type="entry name" value="ECF_Sigma-70_Domain"/>
</dbReference>
<comment type="caution">
    <text evidence="3">The sequence shown here is derived from an EMBL/GenBank/DDBJ whole genome shotgun (WGS) entry which is preliminary data.</text>
</comment>
<evidence type="ECO:0000313" key="3">
    <source>
        <dbReference type="EMBL" id="CAG7636818.1"/>
    </source>
</evidence>
<dbReference type="InterPro" id="IPR014284">
    <property type="entry name" value="RNA_pol_sigma-70_dom"/>
</dbReference>
<feature type="domain" description="RNA polymerase sigma factor 70 region 4 type 2" evidence="2">
    <location>
        <begin position="118"/>
        <end position="164"/>
    </location>
</feature>
<organism evidence="3 4">
    <name type="scientific">Paenibacillus solanacearum</name>
    <dbReference type="NCBI Taxonomy" id="2048548"/>
    <lineage>
        <taxon>Bacteria</taxon>
        <taxon>Bacillati</taxon>
        <taxon>Bacillota</taxon>
        <taxon>Bacilli</taxon>
        <taxon>Bacillales</taxon>
        <taxon>Paenibacillaceae</taxon>
        <taxon>Paenibacillus</taxon>
    </lineage>
</organism>
<name>A0A916K4N4_9BACL</name>
<dbReference type="PANTHER" id="PTHR30173">
    <property type="entry name" value="SIGMA 19 FACTOR"/>
    <property type="match status" value="1"/>
</dbReference>
<dbReference type="GO" id="GO:0003677">
    <property type="term" value="F:DNA binding"/>
    <property type="evidence" value="ECO:0007669"/>
    <property type="project" value="InterPro"/>
</dbReference>
<dbReference type="GO" id="GO:0006352">
    <property type="term" value="P:DNA-templated transcription initiation"/>
    <property type="evidence" value="ECO:0007669"/>
    <property type="project" value="InterPro"/>
</dbReference>
<dbReference type="RefSeq" id="WP_218093529.1">
    <property type="nucleotide sequence ID" value="NZ_CAJVAS010000017.1"/>
</dbReference>
<keyword evidence="4" id="KW-1185">Reference proteome</keyword>
<dbReference type="InterPro" id="IPR013249">
    <property type="entry name" value="RNA_pol_sigma70_r4_t2"/>
</dbReference>
<gene>
    <name evidence="3" type="primary">sigJ_4</name>
    <name evidence="3" type="ORF">PAESOLCIP111_03787</name>
</gene>
<dbReference type="Proteomes" id="UP000693672">
    <property type="component" value="Unassembled WGS sequence"/>
</dbReference>
<dbReference type="PANTHER" id="PTHR30173:SF36">
    <property type="entry name" value="ECF RNA POLYMERASE SIGMA FACTOR SIGJ"/>
    <property type="match status" value="1"/>
</dbReference>
<dbReference type="InterPro" id="IPR007627">
    <property type="entry name" value="RNA_pol_sigma70_r2"/>
</dbReference>
<feature type="domain" description="RNA polymerase sigma-70 region 2" evidence="1">
    <location>
        <begin position="14"/>
        <end position="78"/>
    </location>
</feature>
<dbReference type="GO" id="GO:0016987">
    <property type="term" value="F:sigma factor activity"/>
    <property type="evidence" value="ECO:0007669"/>
    <property type="project" value="InterPro"/>
</dbReference>
<dbReference type="EMBL" id="CAJVAS010000017">
    <property type="protein sequence ID" value="CAG7636818.1"/>
    <property type="molecule type" value="Genomic_DNA"/>
</dbReference>
<sequence length="306" mass="33944">METGSAEAQWEAWYSQYRPFLIALCYQMLGSLHDAEDIVQETFLLARAYAGCTIEHPKALLAKIAKNRCLDVMKSGRRRKERYAGTPLPEPLPTGEGIAAMDERMIRNDMLSIASFMLMERLNPIDRAVYVLREAFEWGYEDIARVVDRTEAACRKMYSRVRGKIALDADSASVSQPTGPFTACLYNALTEGNMEPFVRLLSQDVILYTDRGPGVQTAAKPIVSAEFVAVYLRGLLNITSRTLGPLRFELIRINGAPAILAEAKGELQGVVALDAKGPEVSRIYVFRNPSTLGAVAKAYGLRPFRA</sequence>
<dbReference type="Pfam" id="PF08281">
    <property type="entry name" value="Sigma70_r4_2"/>
    <property type="match status" value="1"/>
</dbReference>
<evidence type="ECO:0000313" key="4">
    <source>
        <dbReference type="Proteomes" id="UP000693672"/>
    </source>
</evidence>
<accession>A0A916K4N4</accession>
<dbReference type="NCBIfam" id="TIGR02937">
    <property type="entry name" value="sigma70-ECF"/>
    <property type="match status" value="1"/>
</dbReference>
<dbReference type="Pfam" id="PF04542">
    <property type="entry name" value="Sigma70_r2"/>
    <property type="match status" value="1"/>
</dbReference>
<evidence type="ECO:0000259" key="1">
    <source>
        <dbReference type="Pfam" id="PF04542"/>
    </source>
</evidence>
<evidence type="ECO:0000259" key="2">
    <source>
        <dbReference type="Pfam" id="PF08281"/>
    </source>
</evidence>
<dbReference type="AlphaFoldDB" id="A0A916K4N4"/>
<proteinExistence type="predicted"/>
<reference evidence="3" key="1">
    <citation type="submission" date="2021-06" db="EMBL/GenBank/DDBJ databases">
        <authorList>
            <person name="Criscuolo A."/>
        </authorList>
    </citation>
    <scope>NUCLEOTIDE SEQUENCE</scope>
    <source>
        <strain evidence="3">CIP111600</strain>
    </source>
</reference>
<protein>
    <submittedName>
        <fullName evidence="3">ECF RNA polymerase sigma factor SigJ</fullName>
    </submittedName>
</protein>